<evidence type="ECO:0008006" key="3">
    <source>
        <dbReference type="Google" id="ProtNLM"/>
    </source>
</evidence>
<feature type="chain" id="PRO_5002119530" description="Invertebrate defensins family profile domain-containing protein" evidence="1">
    <location>
        <begin position="20"/>
        <end position="108"/>
    </location>
</feature>
<feature type="signal peptide" evidence="1">
    <location>
        <begin position="1"/>
        <end position="19"/>
    </location>
</feature>
<gene>
    <name evidence="2" type="ORF">BN869_000014170_1</name>
</gene>
<accession>A0A0B7KRF9</accession>
<protein>
    <recommendedName>
        <fullName evidence="3">Invertebrate defensins family profile domain-containing protein</fullName>
    </recommendedName>
</protein>
<dbReference type="EMBL" id="CDPU01000344">
    <property type="protein sequence ID" value="CEO58112.1"/>
    <property type="molecule type" value="Genomic_DNA"/>
</dbReference>
<name>A0A0B7KRF9_BIOOC</name>
<organism evidence="2">
    <name type="scientific">Bionectria ochroleuca</name>
    <name type="common">Gliocladium roseum</name>
    <dbReference type="NCBI Taxonomy" id="29856"/>
    <lineage>
        <taxon>Eukaryota</taxon>
        <taxon>Fungi</taxon>
        <taxon>Dikarya</taxon>
        <taxon>Ascomycota</taxon>
        <taxon>Pezizomycotina</taxon>
        <taxon>Sordariomycetes</taxon>
        <taxon>Hypocreomycetidae</taxon>
        <taxon>Hypocreales</taxon>
        <taxon>Bionectriaceae</taxon>
        <taxon>Clonostachys</taxon>
    </lineage>
</organism>
<dbReference type="AlphaFoldDB" id="A0A0B7KRF9"/>
<proteinExistence type="predicted"/>
<evidence type="ECO:0000256" key="1">
    <source>
        <dbReference type="SAM" id="SignalP"/>
    </source>
</evidence>
<keyword evidence="1" id="KW-0732">Signal</keyword>
<reference evidence="2" key="1">
    <citation type="submission" date="2015-01" db="EMBL/GenBank/DDBJ databases">
        <authorList>
            <person name="Durling Mikael"/>
        </authorList>
    </citation>
    <scope>NUCLEOTIDE SEQUENCE</scope>
</reference>
<sequence length="108" mass="12286">MHFIKTVVSLFAFSSFAAARLDGSDSDLVRREMAEAAHEEYLAARDEYFEKRDLFRRIGSGGTCQPNSKGGMECKFFDQKTRRNRFCGPCRANAPRNEYCLCNSGNVR</sequence>
<evidence type="ECO:0000313" key="2">
    <source>
        <dbReference type="EMBL" id="CEO58112.1"/>
    </source>
</evidence>